<keyword evidence="2" id="KW-1003">Cell membrane</keyword>
<evidence type="ECO:0000256" key="11">
    <source>
        <dbReference type="SAM" id="Phobius"/>
    </source>
</evidence>
<comment type="caution">
    <text evidence="14">The sequence shown here is derived from an EMBL/GenBank/DDBJ whole genome shotgun (WGS) entry which is preliminary data.</text>
</comment>
<name>A0ABW0JXM3_9GAMM</name>
<dbReference type="SMART" id="SM01049">
    <property type="entry name" value="Cache_2"/>
    <property type="match status" value="1"/>
</dbReference>
<dbReference type="PROSITE" id="PS50111">
    <property type="entry name" value="CHEMOTAXIS_TRANSDUC_2"/>
    <property type="match status" value="1"/>
</dbReference>
<feature type="domain" description="Methyl-accepting transducer" evidence="12">
    <location>
        <begin position="278"/>
        <end position="507"/>
    </location>
</feature>
<reference evidence="15" key="1">
    <citation type="journal article" date="2019" name="Int. J. Syst. Evol. Microbiol.">
        <title>The Global Catalogue of Microorganisms (GCM) 10K type strain sequencing project: providing services to taxonomists for standard genome sequencing and annotation.</title>
        <authorList>
            <consortium name="The Broad Institute Genomics Platform"/>
            <consortium name="The Broad Institute Genome Sequencing Center for Infectious Disease"/>
            <person name="Wu L."/>
            <person name="Ma J."/>
        </authorList>
    </citation>
    <scope>NUCLEOTIDE SEQUENCE [LARGE SCALE GENOMIC DNA]</scope>
    <source>
        <strain evidence="15">KACC 12822</strain>
    </source>
</reference>
<evidence type="ECO:0000256" key="5">
    <source>
        <dbReference type="ARBA" id="ARBA00022989"/>
    </source>
</evidence>
<dbReference type="InterPro" id="IPR004090">
    <property type="entry name" value="Chemotax_Me-accpt_rcpt"/>
</dbReference>
<keyword evidence="15" id="KW-1185">Reference proteome</keyword>
<comment type="similarity">
    <text evidence="8">Belongs to the methyl-accepting chemotaxis (MCP) protein family.</text>
</comment>
<evidence type="ECO:0000259" key="12">
    <source>
        <dbReference type="PROSITE" id="PS50111"/>
    </source>
</evidence>
<evidence type="ECO:0000259" key="13">
    <source>
        <dbReference type="PROSITE" id="PS50192"/>
    </source>
</evidence>
<evidence type="ECO:0000256" key="10">
    <source>
        <dbReference type="SAM" id="Coils"/>
    </source>
</evidence>
<organism evidence="14 15">
    <name type="scientific">Rhodanobacter ginsenosidimutans</name>
    <dbReference type="NCBI Taxonomy" id="490571"/>
    <lineage>
        <taxon>Bacteria</taxon>
        <taxon>Pseudomonadati</taxon>
        <taxon>Pseudomonadota</taxon>
        <taxon>Gammaproteobacteria</taxon>
        <taxon>Lysobacterales</taxon>
        <taxon>Rhodanobacteraceae</taxon>
        <taxon>Rhodanobacter</taxon>
    </lineage>
</organism>
<evidence type="ECO:0000256" key="4">
    <source>
        <dbReference type="ARBA" id="ARBA00022692"/>
    </source>
</evidence>
<gene>
    <name evidence="14" type="ORF">ACFPK0_11790</name>
</gene>
<evidence type="ECO:0000256" key="6">
    <source>
        <dbReference type="ARBA" id="ARBA00023136"/>
    </source>
</evidence>
<accession>A0ABW0JXM3</accession>
<dbReference type="Pfam" id="PF00015">
    <property type="entry name" value="MCPsignal"/>
    <property type="match status" value="1"/>
</dbReference>
<evidence type="ECO:0000313" key="15">
    <source>
        <dbReference type="Proteomes" id="UP001596018"/>
    </source>
</evidence>
<dbReference type="EMBL" id="JBHSMM010000002">
    <property type="protein sequence ID" value="MFC5440698.1"/>
    <property type="molecule type" value="Genomic_DNA"/>
</dbReference>
<dbReference type="InterPro" id="IPR000727">
    <property type="entry name" value="T_SNARE_dom"/>
</dbReference>
<proteinExistence type="inferred from homology"/>
<comment type="subcellular location">
    <subcellularLocation>
        <location evidence="1">Cell membrane</location>
        <topology evidence="1">Multi-pass membrane protein</topology>
    </subcellularLocation>
</comment>
<keyword evidence="10" id="KW-0175">Coiled coil</keyword>
<dbReference type="CDD" id="cd11386">
    <property type="entry name" value="MCP_signal"/>
    <property type="match status" value="1"/>
</dbReference>
<evidence type="ECO:0000256" key="1">
    <source>
        <dbReference type="ARBA" id="ARBA00004651"/>
    </source>
</evidence>
<dbReference type="InterPro" id="IPR033480">
    <property type="entry name" value="sCache_2"/>
</dbReference>
<keyword evidence="3" id="KW-0488">Methylation</keyword>
<dbReference type="InterPro" id="IPR051310">
    <property type="entry name" value="MCP_chemotaxis"/>
</dbReference>
<dbReference type="PANTHER" id="PTHR43531">
    <property type="entry name" value="PROTEIN ICFG"/>
    <property type="match status" value="1"/>
</dbReference>
<keyword evidence="7 9" id="KW-0807">Transducer</keyword>
<evidence type="ECO:0000256" key="8">
    <source>
        <dbReference type="ARBA" id="ARBA00029447"/>
    </source>
</evidence>
<sequence>MSFLKRWSFNRLSLNARVVLVVVVVIAGLIGLTVMNAFESRALQMNGLQNTLRSEVQTAIAVATNFHDRAGKGEFSETEAQRLALAQIHQMRWDDGAGYVFAFDANYVLTLHPVWLDKLGKSVRDETDPHGHTLFQSMHDADLRDGHGVTRYDWLKPSTGKVVGKITYSQLFKPWGMHFGAGAYFDDIDAQFQHSLMVNLAKAGLVALLVILLVWLSMRSIRQSIGGEPDFAVKMASRIADGDLVIDDEKTFASGSLLDALARMRLRLTTIVGEVQHGSQAVSTAAHQIAKGNDDLSQRTQEQASSLEETAASMEEMTSTVKQNAENASHANQLARGAREQAEHGGEVAARAVEAMGEINASSRKIADIVGLIDEIAFQTNLLSLNAAVEAARAGEQGRGFAVVASEVRNLSQRSAAAAKEIKGLISESVRRVEAGSALVDESGAALTGIVDSVKKVTDIVAEIAAASQEQSSGIDQVNRAVMQMDEVTQQNAALVEEASAAARAMQEQANELRQQMTFFRVDKTERTTPEAAPPKRVAETAVPPRRQVAARPDVMRPAMAGEWTEF</sequence>
<evidence type="ECO:0000313" key="14">
    <source>
        <dbReference type="EMBL" id="MFC5440698.1"/>
    </source>
</evidence>
<evidence type="ECO:0000256" key="7">
    <source>
        <dbReference type="ARBA" id="ARBA00023224"/>
    </source>
</evidence>
<dbReference type="SUPFAM" id="SSF58104">
    <property type="entry name" value="Methyl-accepting chemotaxis protein (MCP) signaling domain"/>
    <property type="match status" value="1"/>
</dbReference>
<dbReference type="PRINTS" id="PR00260">
    <property type="entry name" value="CHEMTRNSDUCR"/>
</dbReference>
<keyword evidence="6 11" id="KW-0472">Membrane</keyword>
<protein>
    <submittedName>
        <fullName evidence="14">Methyl-accepting chemotaxis protein</fullName>
    </submittedName>
</protein>
<dbReference type="Gene3D" id="3.30.450.20">
    <property type="entry name" value="PAS domain"/>
    <property type="match status" value="1"/>
</dbReference>
<dbReference type="RefSeq" id="WP_377340980.1">
    <property type="nucleotide sequence ID" value="NZ_JALBWS010000013.1"/>
</dbReference>
<dbReference type="Pfam" id="PF08269">
    <property type="entry name" value="dCache_2"/>
    <property type="match status" value="1"/>
</dbReference>
<evidence type="ECO:0000256" key="2">
    <source>
        <dbReference type="ARBA" id="ARBA00022475"/>
    </source>
</evidence>
<dbReference type="InterPro" id="IPR004089">
    <property type="entry name" value="MCPsignal_dom"/>
</dbReference>
<feature type="coiled-coil region" evidence="10">
    <location>
        <begin position="478"/>
        <end position="523"/>
    </location>
</feature>
<dbReference type="Proteomes" id="UP001596018">
    <property type="component" value="Unassembled WGS sequence"/>
</dbReference>
<dbReference type="Gene3D" id="1.10.287.950">
    <property type="entry name" value="Methyl-accepting chemotaxis protein"/>
    <property type="match status" value="1"/>
</dbReference>
<evidence type="ECO:0000256" key="9">
    <source>
        <dbReference type="PROSITE-ProRule" id="PRU00284"/>
    </source>
</evidence>
<keyword evidence="5 11" id="KW-1133">Transmembrane helix</keyword>
<evidence type="ECO:0000256" key="3">
    <source>
        <dbReference type="ARBA" id="ARBA00022481"/>
    </source>
</evidence>
<keyword evidence="4 11" id="KW-0812">Transmembrane</keyword>
<dbReference type="SMART" id="SM00283">
    <property type="entry name" value="MA"/>
    <property type="match status" value="1"/>
</dbReference>
<dbReference type="PROSITE" id="PS50192">
    <property type="entry name" value="T_SNARE"/>
    <property type="match status" value="1"/>
</dbReference>
<dbReference type="PANTHER" id="PTHR43531:SF14">
    <property type="entry name" value="METHYL-ACCEPTING CHEMOTAXIS PROTEIN I-RELATED"/>
    <property type="match status" value="1"/>
</dbReference>
<feature type="domain" description="T-SNARE coiled-coil homology" evidence="13">
    <location>
        <begin position="437"/>
        <end position="499"/>
    </location>
</feature>
<dbReference type="InterPro" id="IPR004010">
    <property type="entry name" value="Double_Cache_2"/>
</dbReference>
<feature type="transmembrane region" description="Helical" evidence="11">
    <location>
        <begin position="12"/>
        <end position="35"/>
    </location>
</feature>